<comment type="subcellular location">
    <subcellularLocation>
        <location evidence="1">Secreted</location>
    </subcellularLocation>
</comment>
<evidence type="ECO:0000256" key="1">
    <source>
        <dbReference type="ARBA" id="ARBA00004613"/>
    </source>
</evidence>
<keyword evidence="4" id="KW-0812">Transmembrane</keyword>
<name>A0A6P9AU31_PANGU</name>
<dbReference type="InterPro" id="IPR050111">
    <property type="entry name" value="C-type_lectin/snaclec_domain"/>
</dbReference>
<dbReference type="Pfam" id="PF00059">
    <property type="entry name" value="Lectin_C"/>
    <property type="match status" value="1"/>
</dbReference>
<dbReference type="SUPFAM" id="SSF56436">
    <property type="entry name" value="C-type lectin-like"/>
    <property type="match status" value="1"/>
</dbReference>
<dbReference type="AlphaFoldDB" id="A0A6P9AU31"/>
<proteinExistence type="predicted"/>
<keyword evidence="6" id="KW-1185">Reference proteome</keyword>
<gene>
    <name evidence="7 8" type="primary">LOC117658060</name>
</gene>
<dbReference type="KEGG" id="pgut:117658060"/>
<dbReference type="Proteomes" id="UP001652622">
    <property type="component" value="Unplaced"/>
</dbReference>
<evidence type="ECO:0000256" key="3">
    <source>
        <dbReference type="ARBA" id="ARBA00023157"/>
    </source>
</evidence>
<keyword evidence="4" id="KW-1133">Transmembrane helix</keyword>
<keyword evidence="4" id="KW-0472">Membrane</keyword>
<dbReference type="PANTHER" id="PTHR22803">
    <property type="entry name" value="MANNOSE, PHOSPHOLIPASE, LECTIN RECEPTOR RELATED"/>
    <property type="match status" value="1"/>
</dbReference>
<organism evidence="6 8">
    <name type="scientific">Pantherophis guttatus</name>
    <name type="common">Corn snake</name>
    <name type="synonym">Elaphe guttata</name>
    <dbReference type="NCBI Taxonomy" id="94885"/>
    <lineage>
        <taxon>Eukaryota</taxon>
        <taxon>Metazoa</taxon>
        <taxon>Chordata</taxon>
        <taxon>Craniata</taxon>
        <taxon>Vertebrata</taxon>
        <taxon>Euteleostomi</taxon>
        <taxon>Lepidosauria</taxon>
        <taxon>Squamata</taxon>
        <taxon>Bifurcata</taxon>
        <taxon>Unidentata</taxon>
        <taxon>Episquamata</taxon>
        <taxon>Toxicofera</taxon>
        <taxon>Serpentes</taxon>
        <taxon>Colubroidea</taxon>
        <taxon>Colubridae</taxon>
        <taxon>Colubrinae</taxon>
        <taxon>Pantherophis</taxon>
    </lineage>
</organism>
<feature type="transmembrane region" description="Helical" evidence="4">
    <location>
        <begin position="33"/>
        <end position="57"/>
    </location>
</feature>
<keyword evidence="3" id="KW-1015">Disulfide bond</keyword>
<evidence type="ECO:0000313" key="6">
    <source>
        <dbReference type="Proteomes" id="UP001652622"/>
    </source>
</evidence>
<dbReference type="GeneID" id="117658060"/>
<evidence type="ECO:0000313" key="8">
    <source>
        <dbReference type="RefSeq" id="XP_034262078.1"/>
    </source>
</evidence>
<accession>A0A6P9AU31</accession>
<keyword evidence="2" id="KW-0964">Secreted</keyword>
<sequence length="269" mass="30138">MGPRPAKSQVSIIAPGGEKKTQMNPFSHVSSTVLWILLAISATICLVVLMIVSYLYAALVNKPPHPLEESMKKLGITMAVALRSVKLKHENPLKVAEEAVKLPDHIKDSGKAFKDQKIKYHSLFKKSRKSGTEWHPFENGLYYISRGKKTWYEAENFCMSREAHLTSVLSSEEQNYVTSQLTQPAWIGLTDGGRGRWEWTDGSRLVAQFWSQGEPGHSEPGLGDGDQGCTIIVPSSKGQNWKDVDCNQLNRWVCKGTLEAEEHKIHQTH</sequence>
<evidence type="ECO:0000313" key="7">
    <source>
        <dbReference type="RefSeq" id="XP_034262077.1"/>
    </source>
</evidence>
<protein>
    <submittedName>
        <fullName evidence="7 8">CD209 antigen-like protein C</fullName>
    </submittedName>
</protein>
<reference evidence="7 8" key="1">
    <citation type="submission" date="2025-04" db="UniProtKB">
        <authorList>
            <consortium name="RefSeq"/>
        </authorList>
    </citation>
    <scope>IDENTIFICATION</scope>
    <source>
        <tissue evidence="7 8">Blood</tissue>
    </source>
</reference>
<evidence type="ECO:0000256" key="4">
    <source>
        <dbReference type="SAM" id="Phobius"/>
    </source>
</evidence>
<dbReference type="InterPro" id="IPR018378">
    <property type="entry name" value="C-type_lectin_CS"/>
</dbReference>
<dbReference type="RefSeq" id="XP_034262077.1">
    <property type="nucleotide sequence ID" value="XM_034406186.1"/>
</dbReference>
<dbReference type="PROSITE" id="PS50041">
    <property type="entry name" value="C_TYPE_LECTIN_2"/>
    <property type="match status" value="1"/>
</dbReference>
<evidence type="ECO:0000259" key="5">
    <source>
        <dbReference type="PROSITE" id="PS50041"/>
    </source>
</evidence>
<dbReference type="OMA" id="SECNCHE"/>
<dbReference type="InterPro" id="IPR001304">
    <property type="entry name" value="C-type_lectin-like"/>
</dbReference>
<dbReference type="InterPro" id="IPR016187">
    <property type="entry name" value="CTDL_fold"/>
</dbReference>
<feature type="domain" description="C-type lectin" evidence="5">
    <location>
        <begin position="137"/>
        <end position="255"/>
    </location>
</feature>
<dbReference type="Gene3D" id="3.10.100.10">
    <property type="entry name" value="Mannose-Binding Protein A, subunit A"/>
    <property type="match status" value="1"/>
</dbReference>
<dbReference type="PROSITE" id="PS00615">
    <property type="entry name" value="C_TYPE_LECTIN_1"/>
    <property type="match status" value="1"/>
</dbReference>
<dbReference type="InterPro" id="IPR016186">
    <property type="entry name" value="C-type_lectin-like/link_sf"/>
</dbReference>
<dbReference type="GO" id="GO:0005576">
    <property type="term" value="C:extracellular region"/>
    <property type="evidence" value="ECO:0007669"/>
    <property type="project" value="UniProtKB-SubCell"/>
</dbReference>
<dbReference type="SMART" id="SM00034">
    <property type="entry name" value="CLECT"/>
    <property type="match status" value="1"/>
</dbReference>
<evidence type="ECO:0000256" key="2">
    <source>
        <dbReference type="ARBA" id="ARBA00022525"/>
    </source>
</evidence>
<dbReference type="RefSeq" id="XP_034262078.1">
    <property type="nucleotide sequence ID" value="XM_034406187.1"/>
</dbReference>